<keyword evidence="2" id="KW-0378">Hydrolase</keyword>
<dbReference type="SUPFAM" id="SSF88713">
    <property type="entry name" value="Glycoside hydrolase/deacetylase"/>
    <property type="match status" value="1"/>
</dbReference>
<proteinExistence type="predicted"/>
<sequence length="302" mass="33604">MSLRVALKIDVDTDRGTRLGVPAMVEDCRAVKAPACFLFSLGPDQTGRAITRVFRPGFFSKVSRTSVVELYGIRTLLNGTLLPAPHIGRRNAEVLRAVQRAGFEVGIHCFNHYRWQDYVVKRPLPWIRGEFDAARAEFERIFGCPAATAGAPGWQCSALSRQVYDESGLLYSSDSRGQTPYFPSVDGRVFKTLEIPSTLPTLDELIGRPEYPDAQLVEHYVSLLREDRLNVLTVHAEIEGMGRRGIFQRLLAAFRDRGAEFVRLDEMARDLLRDPGTISVSPLRLLPIDGRSGLVATQSGVS</sequence>
<dbReference type="EC" id="3.5.1.-" evidence="2"/>
<dbReference type="AlphaFoldDB" id="A0A1J5SMB2"/>
<dbReference type="PROSITE" id="PS51677">
    <property type="entry name" value="NODB"/>
    <property type="match status" value="1"/>
</dbReference>
<dbReference type="Gene3D" id="3.20.20.370">
    <property type="entry name" value="Glycoside hydrolase/deacetylase"/>
    <property type="match status" value="1"/>
</dbReference>
<organism evidence="2">
    <name type="scientific">mine drainage metagenome</name>
    <dbReference type="NCBI Taxonomy" id="410659"/>
    <lineage>
        <taxon>unclassified sequences</taxon>
        <taxon>metagenomes</taxon>
        <taxon>ecological metagenomes</taxon>
    </lineage>
</organism>
<dbReference type="InterPro" id="IPR002509">
    <property type="entry name" value="NODB_dom"/>
</dbReference>
<evidence type="ECO:0000313" key="2">
    <source>
        <dbReference type="EMBL" id="OIR05160.1"/>
    </source>
</evidence>
<dbReference type="GO" id="GO:0016810">
    <property type="term" value="F:hydrolase activity, acting on carbon-nitrogen (but not peptide) bonds"/>
    <property type="evidence" value="ECO:0007669"/>
    <property type="project" value="InterPro"/>
</dbReference>
<protein>
    <submittedName>
        <fullName evidence="2">Putative 4-deoxy-4-formamido-L-arabinose-phosphoundecaprenol deformylase ArnD</fullName>
        <ecNumber evidence="2">3.5.1.-</ecNumber>
    </submittedName>
</protein>
<dbReference type="GO" id="GO:0005975">
    <property type="term" value="P:carbohydrate metabolic process"/>
    <property type="evidence" value="ECO:0007669"/>
    <property type="project" value="InterPro"/>
</dbReference>
<evidence type="ECO:0000259" key="1">
    <source>
        <dbReference type="PROSITE" id="PS51677"/>
    </source>
</evidence>
<accession>A0A1J5SMB2</accession>
<gene>
    <name evidence="2" type="primary">arnD_2</name>
    <name evidence="2" type="ORF">GALL_127180</name>
</gene>
<feature type="domain" description="NodB homology" evidence="1">
    <location>
        <begin position="3"/>
        <end position="262"/>
    </location>
</feature>
<dbReference type="EMBL" id="MLJW01000052">
    <property type="protein sequence ID" value="OIR05160.1"/>
    <property type="molecule type" value="Genomic_DNA"/>
</dbReference>
<comment type="caution">
    <text evidence="2">The sequence shown here is derived from an EMBL/GenBank/DDBJ whole genome shotgun (WGS) entry which is preliminary data.</text>
</comment>
<dbReference type="InterPro" id="IPR011330">
    <property type="entry name" value="Glyco_hydro/deAcase_b/a-brl"/>
</dbReference>
<name>A0A1J5SMB2_9ZZZZ</name>
<reference evidence="2" key="1">
    <citation type="submission" date="2016-10" db="EMBL/GenBank/DDBJ databases">
        <title>Sequence of Gallionella enrichment culture.</title>
        <authorList>
            <person name="Poehlein A."/>
            <person name="Muehling M."/>
            <person name="Daniel R."/>
        </authorList>
    </citation>
    <scope>NUCLEOTIDE SEQUENCE</scope>
</reference>